<dbReference type="AlphaFoldDB" id="A0A2K0T3F0"/>
<evidence type="ECO:0000313" key="3">
    <source>
        <dbReference type="Proteomes" id="UP000236546"/>
    </source>
</evidence>
<sequence>MDPVLPKPDYLRDLEWYWPFAKFPLDPNDLFTTLHDRFNTRPFPLQDPTAFHRDVYECADNSDTIDEFYSQLEQRKAQRIEEMSEGWDEVSTLLVSFPTLLSCQLCYDPETRDVKMKPGTKNDSMAQRQFAFLQYARCMSFDNLVTFFDGYVRDQREEQERIRRRADEGIERMRRARAAKRAAAASGSGAIEATSSGSPRSASSRITRSKRKSPRIAPYSNSQSPAASAVATEKPEPASSSRRIGPHQADRMPPGQTAESSKVGKKRIDEVAPRSTGKRRRMAREDDGAEDVDSERLAAGQDQSGAPEAVPTPARRKKRKSVDDFSGQRGKRRARTTDSPSKRLRQSPRRSANQDQPGRAPSSTERDSSIPSTAVPSNYNTEAVDDDRIQGNPVLEPNKAFYIEEPTQSPSDRNQRDTVDRSPSILSEIPDMTQIPVQDYDGELARLHTAHQFIDPNRAFYTEEPSRSPSGRNSEIIQANQEITQADDDDLADERTTMTSTRAAERKSPKRKLQKKPRTSNRQRVDKRRSIKEQNPSSPKKQSRRKTLQERNPSPPTQRLLRSTRSSRRDAGQELWFLGDDSVARAVGNTKRT</sequence>
<feature type="compositionally biased region" description="Polar residues" evidence="1">
    <location>
        <begin position="467"/>
        <end position="484"/>
    </location>
</feature>
<dbReference type="EMBL" id="MTYH01000073">
    <property type="protein sequence ID" value="PNP40054.1"/>
    <property type="molecule type" value="Genomic_DNA"/>
</dbReference>
<feature type="compositionally biased region" description="Polar residues" evidence="1">
    <location>
        <begin position="369"/>
        <end position="381"/>
    </location>
</feature>
<feature type="compositionally biased region" description="Basic residues" evidence="1">
    <location>
        <begin position="508"/>
        <end position="530"/>
    </location>
</feature>
<protein>
    <submittedName>
        <fullName evidence="2">Uncharacterized protein</fullName>
    </submittedName>
</protein>
<gene>
    <name evidence="2" type="ORF">TGAMA5MH_07976</name>
</gene>
<comment type="caution">
    <text evidence="2">The sequence shown here is derived from an EMBL/GenBank/DDBJ whole genome shotgun (WGS) entry which is preliminary data.</text>
</comment>
<feature type="region of interest" description="Disordered" evidence="1">
    <location>
        <begin position="452"/>
        <end position="593"/>
    </location>
</feature>
<name>A0A2K0T3F0_9HYPO</name>
<reference evidence="2 3" key="1">
    <citation type="submission" date="2017-02" db="EMBL/GenBank/DDBJ databases">
        <title>Genomes of Trichoderma spp. with biocontrol activity.</title>
        <authorList>
            <person name="Gardiner D."/>
            <person name="Kazan K."/>
            <person name="Vos C."/>
            <person name="Harvey P."/>
        </authorList>
    </citation>
    <scope>NUCLEOTIDE SEQUENCE [LARGE SCALE GENOMIC DNA]</scope>
    <source>
        <strain evidence="2 3">A5MH</strain>
    </source>
</reference>
<proteinExistence type="predicted"/>
<feature type="compositionally biased region" description="Low complexity" evidence="1">
    <location>
        <begin position="181"/>
        <end position="204"/>
    </location>
</feature>
<dbReference type="OrthoDB" id="4366798at2759"/>
<evidence type="ECO:0000256" key="1">
    <source>
        <dbReference type="SAM" id="MobiDB-lite"/>
    </source>
</evidence>
<accession>A0A2K0T3F0</accession>
<feature type="region of interest" description="Disordered" evidence="1">
    <location>
        <begin position="173"/>
        <end position="431"/>
    </location>
</feature>
<evidence type="ECO:0000313" key="2">
    <source>
        <dbReference type="EMBL" id="PNP40054.1"/>
    </source>
</evidence>
<organism evidence="2 3">
    <name type="scientific">Trichoderma gamsii</name>
    <dbReference type="NCBI Taxonomy" id="398673"/>
    <lineage>
        <taxon>Eukaryota</taxon>
        <taxon>Fungi</taxon>
        <taxon>Dikarya</taxon>
        <taxon>Ascomycota</taxon>
        <taxon>Pezizomycotina</taxon>
        <taxon>Sordariomycetes</taxon>
        <taxon>Hypocreomycetidae</taxon>
        <taxon>Hypocreales</taxon>
        <taxon>Hypocreaceae</taxon>
        <taxon>Trichoderma</taxon>
    </lineage>
</organism>
<dbReference type="Proteomes" id="UP000236546">
    <property type="component" value="Unassembled WGS sequence"/>
</dbReference>